<accession>A0A1V0DXP4</accession>
<sequence length="74" mass="8124">MSRSTELMAKASELTKLFGEVIKLAEQNNYGIEVDTDDGTLEFKDWLSSSCYGEGDDEGFGTLENGSIWESSSC</sequence>
<organism evidence="1 2">
    <name type="scientific">Yersinia phage fHe-Yen9-01</name>
    <dbReference type="NCBI Taxonomy" id="1965363"/>
    <lineage>
        <taxon>Viruses</taxon>
        <taxon>Duplodnaviria</taxon>
        <taxon>Heunggongvirae</taxon>
        <taxon>Uroviricota</taxon>
        <taxon>Caudoviricetes</taxon>
        <taxon>Pantevenvirales</taxon>
        <taxon>Straboviridae</taxon>
        <taxon>Tevenvirinae</taxon>
        <taxon>Tegunavirus</taxon>
        <taxon>Tegunavirus fheyen901</taxon>
    </lineage>
</organism>
<dbReference type="Proteomes" id="UP000222840">
    <property type="component" value="Segment"/>
</dbReference>
<keyword evidence="2" id="KW-1185">Reference proteome</keyword>
<evidence type="ECO:0000313" key="1">
    <source>
        <dbReference type="EMBL" id="ARB05919.1"/>
    </source>
</evidence>
<dbReference type="EMBL" id="KY593455">
    <property type="protein sequence ID" value="ARB05919.1"/>
    <property type="molecule type" value="Genomic_DNA"/>
</dbReference>
<protein>
    <submittedName>
        <fullName evidence="1">Uncharacterized protein</fullName>
    </submittedName>
</protein>
<reference evidence="1 2" key="1">
    <citation type="submission" date="2017-02" db="EMBL/GenBank/DDBJ databases">
        <title>Characterization and complete genome sequence of Yersinia bacteriophage, fHe-Yen9-01.</title>
        <authorList>
            <person name="Jun J.W."/>
            <person name="Wicklund A."/>
            <person name="Skurnik M."/>
        </authorList>
    </citation>
    <scope>NUCLEOTIDE SEQUENCE [LARGE SCALE GENOMIC DNA]</scope>
</reference>
<proteinExistence type="predicted"/>
<name>A0A1V0DXP4_9CAUD</name>
<evidence type="ECO:0000313" key="2">
    <source>
        <dbReference type="Proteomes" id="UP000222840"/>
    </source>
</evidence>
<gene>
    <name evidence="1" type="ORF">fHeYen901_146</name>
</gene>